<reference evidence="2" key="1">
    <citation type="journal article" date="2019" name="Int. J. Syst. Evol. Microbiol.">
        <title>The Global Catalogue of Microorganisms (GCM) 10K type strain sequencing project: providing services to taxonomists for standard genome sequencing and annotation.</title>
        <authorList>
            <consortium name="The Broad Institute Genomics Platform"/>
            <consortium name="The Broad Institute Genome Sequencing Center for Infectious Disease"/>
            <person name="Wu L."/>
            <person name="Ma J."/>
        </authorList>
    </citation>
    <scope>NUCLEOTIDE SEQUENCE [LARGE SCALE GENOMIC DNA]</scope>
    <source>
        <strain evidence="2">JCM 17986</strain>
    </source>
</reference>
<gene>
    <name evidence="1" type="ORF">GCM10023205_53330</name>
</gene>
<dbReference type="Proteomes" id="UP001500466">
    <property type="component" value="Unassembled WGS sequence"/>
</dbReference>
<accession>A0ABP9HU21</accession>
<organism evidence="1 2">
    <name type="scientific">Yinghuangia aomiensis</name>
    <dbReference type="NCBI Taxonomy" id="676205"/>
    <lineage>
        <taxon>Bacteria</taxon>
        <taxon>Bacillati</taxon>
        <taxon>Actinomycetota</taxon>
        <taxon>Actinomycetes</taxon>
        <taxon>Kitasatosporales</taxon>
        <taxon>Streptomycetaceae</taxon>
        <taxon>Yinghuangia</taxon>
    </lineage>
</organism>
<dbReference type="EMBL" id="BAABHS010000020">
    <property type="protein sequence ID" value="GAA4978576.1"/>
    <property type="molecule type" value="Genomic_DNA"/>
</dbReference>
<comment type="caution">
    <text evidence="1">The sequence shown here is derived from an EMBL/GenBank/DDBJ whole genome shotgun (WGS) entry which is preliminary data.</text>
</comment>
<protein>
    <recommendedName>
        <fullName evidence="3">Secreted protein</fullName>
    </recommendedName>
</protein>
<proteinExistence type="predicted"/>
<evidence type="ECO:0008006" key="3">
    <source>
        <dbReference type="Google" id="ProtNLM"/>
    </source>
</evidence>
<evidence type="ECO:0000313" key="1">
    <source>
        <dbReference type="EMBL" id="GAA4978576.1"/>
    </source>
</evidence>
<sequence length="98" mass="10799">MPTPPHFPFVFGRAIWLVQIASVVPHRGTEETEIPTVQAFCVRIVALLASMRGQMRTDARSSGGELWCRPGQWKARLVLVSSAVRVSSVAQMHFPPSA</sequence>
<evidence type="ECO:0000313" key="2">
    <source>
        <dbReference type="Proteomes" id="UP001500466"/>
    </source>
</evidence>
<name>A0ABP9HU21_9ACTN</name>
<keyword evidence="2" id="KW-1185">Reference proteome</keyword>